<dbReference type="OrthoDB" id="9799090at2"/>
<dbReference type="HOGENOM" id="CLU_087537_0_0_7"/>
<keyword evidence="3" id="KW-1185">Reference proteome</keyword>
<proteinExistence type="predicted"/>
<evidence type="ECO:0000313" key="2">
    <source>
        <dbReference type="EMBL" id="ABQ25659.1"/>
    </source>
</evidence>
<dbReference type="AlphaFoldDB" id="A5GE04"/>
<feature type="transmembrane region" description="Helical" evidence="1">
    <location>
        <begin position="12"/>
        <end position="30"/>
    </location>
</feature>
<dbReference type="RefSeq" id="WP_011938375.1">
    <property type="nucleotide sequence ID" value="NC_009483.1"/>
</dbReference>
<dbReference type="EMBL" id="CP000698">
    <property type="protein sequence ID" value="ABQ25659.1"/>
    <property type="molecule type" value="Genomic_DNA"/>
</dbReference>
<protein>
    <submittedName>
        <fullName evidence="2">Uncharacterized protein</fullName>
    </submittedName>
</protein>
<dbReference type="Proteomes" id="UP000006695">
    <property type="component" value="Chromosome"/>
</dbReference>
<dbReference type="KEGG" id="gur:Gura_1460"/>
<dbReference type="STRING" id="351605.Gura_1460"/>
<name>A5GE04_GEOUR</name>
<keyword evidence="1" id="KW-0812">Transmembrane</keyword>
<reference evidence="2 3" key="1">
    <citation type="submission" date="2007-05" db="EMBL/GenBank/DDBJ databases">
        <title>Complete sequence of Geobacter uraniireducens Rf4.</title>
        <authorList>
            <consortium name="US DOE Joint Genome Institute"/>
            <person name="Copeland A."/>
            <person name="Lucas S."/>
            <person name="Lapidus A."/>
            <person name="Barry K."/>
            <person name="Detter J.C."/>
            <person name="Glavina del Rio T."/>
            <person name="Hammon N."/>
            <person name="Israni S."/>
            <person name="Dalin E."/>
            <person name="Tice H."/>
            <person name="Pitluck S."/>
            <person name="Chertkov O."/>
            <person name="Brettin T."/>
            <person name="Bruce D."/>
            <person name="Han C."/>
            <person name="Schmutz J."/>
            <person name="Larimer F."/>
            <person name="Land M."/>
            <person name="Hauser L."/>
            <person name="Kyrpides N."/>
            <person name="Mikhailova N."/>
            <person name="Shelobolina E."/>
            <person name="Aklujkar M."/>
            <person name="Lovley D."/>
            <person name="Richardson P."/>
        </authorList>
    </citation>
    <scope>NUCLEOTIDE SEQUENCE [LARGE SCALE GENOMIC DNA]</scope>
    <source>
        <strain evidence="2 3">Rf4</strain>
    </source>
</reference>
<organism evidence="2 3">
    <name type="scientific">Geotalea uraniireducens (strain Rf4)</name>
    <name type="common">Geobacter uraniireducens</name>
    <dbReference type="NCBI Taxonomy" id="351605"/>
    <lineage>
        <taxon>Bacteria</taxon>
        <taxon>Pseudomonadati</taxon>
        <taxon>Thermodesulfobacteriota</taxon>
        <taxon>Desulfuromonadia</taxon>
        <taxon>Geobacterales</taxon>
        <taxon>Geobacteraceae</taxon>
        <taxon>Geotalea</taxon>
    </lineage>
</organism>
<keyword evidence="1" id="KW-0472">Membrane</keyword>
<evidence type="ECO:0000313" key="3">
    <source>
        <dbReference type="Proteomes" id="UP000006695"/>
    </source>
</evidence>
<feature type="transmembrane region" description="Helical" evidence="1">
    <location>
        <begin position="36"/>
        <end position="62"/>
    </location>
</feature>
<keyword evidence="1" id="KW-1133">Transmembrane helix</keyword>
<gene>
    <name evidence="2" type="ordered locus">Gura_1460</name>
</gene>
<sequence>MKFSNLRSRFIALFMLIVSVIIYGIDYLVSGNTGEIFTGFLGNLAFLPIYVLFVTLMIERVLKEREREAMRQKLNMVIGVFFSEVGTILLRDCSGFITDSRELSGRLKIASQWTAGDFNNVTEFLRGHEIQVDSQRGDIVALKAFLQEKRSFMLGLLENPNLLEHDEFTDLLWAVFHLIDELEARKSLAGLPAADMEHLSGDIKRAYNYLLREWVVYMRHLKEAYPYLFSLAVRTNPMNPDARVEIT</sequence>
<accession>A5GE04</accession>
<evidence type="ECO:0000256" key="1">
    <source>
        <dbReference type="SAM" id="Phobius"/>
    </source>
</evidence>